<dbReference type="EMBL" id="JAGGNH010000004">
    <property type="protein sequence ID" value="KAJ0974632.1"/>
    <property type="molecule type" value="Genomic_DNA"/>
</dbReference>
<dbReference type="Proteomes" id="UP001085076">
    <property type="component" value="Miscellaneous, Linkage group lg04"/>
</dbReference>
<accession>A0A9D5CK54</accession>
<feature type="domain" description="SET" evidence="2">
    <location>
        <begin position="9"/>
        <end position="236"/>
    </location>
</feature>
<proteinExistence type="predicted"/>
<dbReference type="PROSITE" id="PS50280">
    <property type="entry name" value="SET"/>
    <property type="match status" value="1"/>
</dbReference>
<dbReference type="Pfam" id="PF00856">
    <property type="entry name" value="SET"/>
    <property type="match status" value="1"/>
</dbReference>
<dbReference type="Gene3D" id="2.170.270.10">
    <property type="entry name" value="SET domain"/>
    <property type="match status" value="1"/>
</dbReference>
<gene>
    <name evidence="3" type="ORF">J5N97_016597</name>
</gene>
<dbReference type="OrthoDB" id="265717at2759"/>
<comment type="caution">
    <text evidence="3">The sequence shown here is derived from an EMBL/GenBank/DDBJ whole genome shotgun (WGS) entry which is preliminary data.</text>
</comment>
<dbReference type="CDD" id="cd20071">
    <property type="entry name" value="SET_SMYD"/>
    <property type="match status" value="1"/>
</dbReference>
<organism evidence="3 4">
    <name type="scientific">Dioscorea zingiberensis</name>
    <dbReference type="NCBI Taxonomy" id="325984"/>
    <lineage>
        <taxon>Eukaryota</taxon>
        <taxon>Viridiplantae</taxon>
        <taxon>Streptophyta</taxon>
        <taxon>Embryophyta</taxon>
        <taxon>Tracheophyta</taxon>
        <taxon>Spermatophyta</taxon>
        <taxon>Magnoliopsida</taxon>
        <taxon>Liliopsida</taxon>
        <taxon>Dioscoreales</taxon>
        <taxon>Dioscoreaceae</taxon>
        <taxon>Dioscorea</taxon>
    </lineage>
</organism>
<dbReference type="InterPro" id="IPR044238">
    <property type="entry name" value="ASHR2-like"/>
</dbReference>
<protein>
    <recommendedName>
        <fullName evidence="2">SET domain-containing protein</fullName>
    </recommendedName>
</protein>
<sequence length="366" mass="39870">MSGSAAAAAPVKLAEIPGRGRALVATHAIKPGEILLSESPLLLYPASKASNYCPLCYRSLGTGGHRCLSGAAPSSWLSETIARLRSHVRDPDLFSQACFLATAYDLAASSPSAFSLLLSLQGSDTDPSAPILHSLLSSLAPPPLPPGFSPDLTAALLAKDKLNAFGLMEPFREDDSGERKVRAYGIYPKASFFNHDCLPNACRFDYVDGDGENNTAIVVRAIHEIPEGREVCLSYFPVNWNYKERQERLLQDYGFKCECDRCQVEKNWKDDDDEEEEEEGMECMDEEEGLEGMEEDNGGAGAEDDGDFPHAYFFIRYVCDRENCGGTLAPLPPSLGTTTSNVMECNVCGRFKTEDDFGGDGSMLDE</sequence>
<feature type="region of interest" description="Disordered" evidence="1">
    <location>
        <begin position="269"/>
        <end position="303"/>
    </location>
</feature>
<keyword evidence="4" id="KW-1185">Reference proteome</keyword>
<evidence type="ECO:0000259" key="2">
    <source>
        <dbReference type="PROSITE" id="PS50280"/>
    </source>
</evidence>
<dbReference type="InterPro" id="IPR001214">
    <property type="entry name" value="SET_dom"/>
</dbReference>
<dbReference type="SMART" id="SM00317">
    <property type="entry name" value="SET"/>
    <property type="match status" value="1"/>
</dbReference>
<dbReference type="SUPFAM" id="SSF82199">
    <property type="entry name" value="SET domain"/>
    <property type="match status" value="1"/>
</dbReference>
<evidence type="ECO:0000313" key="4">
    <source>
        <dbReference type="Proteomes" id="UP001085076"/>
    </source>
</evidence>
<feature type="compositionally biased region" description="Acidic residues" evidence="1">
    <location>
        <begin position="270"/>
        <end position="303"/>
    </location>
</feature>
<name>A0A9D5CK54_9LILI</name>
<reference evidence="3" key="2">
    <citation type="journal article" date="2022" name="Hortic Res">
        <title>The genome of Dioscorea zingiberensis sheds light on the biosynthesis, origin and evolution of the medicinally important diosgenin saponins.</title>
        <authorList>
            <person name="Li Y."/>
            <person name="Tan C."/>
            <person name="Li Z."/>
            <person name="Guo J."/>
            <person name="Li S."/>
            <person name="Chen X."/>
            <person name="Wang C."/>
            <person name="Dai X."/>
            <person name="Yang H."/>
            <person name="Song W."/>
            <person name="Hou L."/>
            <person name="Xu J."/>
            <person name="Tong Z."/>
            <person name="Xu A."/>
            <person name="Yuan X."/>
            <person name="Wang W."/>
            <person name="Yang Q."/>
            <person name="Chen L."/>
            <person name="Sun Z."/>
            <person name="Wang K."/>
            <person name="Pan B."/>
            <person name="Chen J."/>
            <person name="Bao Y."/>
            <person name="Liu F."/>
            <person name="Qi X."/>
            <person name="Gang D.R."/>
            <person name="Wen J."/>
            <person name="Li J."/>
        </authorList>
    </citation>
    <scope>NUCLEOTIDE SEQUENCE</scope>
    <source>
        <strain evidence="3">Dzin_1.0</strain>
    </source>
</reference>
<dbReference type="PANTHER" id="PTHR47420:SF3">
    <property type="entry name" value="HISTONE-LYSINE N-METHYLTRANSFERASE ASHR2"/>
    <property type="match status" value="1"/>
</dbReference>
<reference evidence="3" key="1">
    <citation type="submission" date="2021-03" db="EMBL/GenBank/DDBJ databases">
        <authorList>
            <person name="Li Z."/>
            <person name="Yang C."/>
        </authorList>
    </citation>
    <scope>NUCLEOTIDE SEQUENCE</scope>
    <source>
        <strain evidence="3">Dzin_1.0</strain>
        <tissue evidence="3">Leaf</tissue>
    </source>
</reference>
<dbReference type="InterPro" id="IPR046341">
    <property type="entry name" value="SET_dom_sf"/>
</dbReference>
<dbReference type="PANTHER" id="PTHR47420">
    <property type="entry name" value="HISTONE-LYSINE N-METHYLTRANSFERASE ASHR2"/>
    <property type="match status" value="1"/>
</dbReference>
<evidence type="ECO:0000313" key="3">
    <source>
        <dbReference type="EMBL" id="KAJ0974632.1"/>
    </source>
</evidence>
<dbReference type="AlphaFoldDB" id="A0A9D5CK54"/>
<evidence type="ECO:0000256" key="1">
    <source>
        <dbReference type="SAM" id="MobiDB-lite"/>
    </source>
</evidence>